<accession>A0A822Y025</accession>
<sequence length="134" mass="14882">MLSPYVGRVGVQRREGHASMLSLRTNPREHAKNDSSQTLLAMLPFVVALTAIAALVHPTGDPENLQQIVDGSSEHKYSLMKIGKTLVTDEYLSYVVYVLQHGTMVDPKEESFVKANSEPVSSYYGNKPEMNELM</sequence>
<reference evidence="1 2" key="1">
    <citation type="journal article" date="2020" name="Mol. Biol. Evol.">
        <title>Distinct Expression and Methylation Patterns for Genes with Different Fates following a Single Whole-Genome Duplication in Flowering Plants.</title>
        <authorList>
            <person name="Shi T."/>
            <person name="Rahmani R.S."/>
            <person name="Gugger P.F."/>
            <person name="Wang M."/>
            <person name="Li H."/>
            <person name="Zhang Y."/>
            <person name="Li Z."/>
            <person name="Wang Q."/>
            <person name="Van de Peer Y."/>
            <person name="Marchal K."/>
            <person name="Chen J."/>
        </authorList>
    </citation>
    <scope>NUCLEOTIDE SEQUENCE [LARGE SCALE GENOMIC DNA]</scope>
    <source>
        <tissue evidence="1">Leaf</tissue>
    </source>
</reference>
<organism evidence="1 2">
    <name type="scientific">Nelumbo nucifera</name>
    <name type="common">Sacred lotus</name>
    <dbReference type="NCBI Taxonomy" id="4432"/>
    <lineage>
        <taxon>Eukaryota</taxon>
        <taxon>Viridiplantae</taxon>
        <taxon>Streptophyta</taxon>
        <taxon>Embryophyta</taxon>
        <taxon>Tracheophyta</taxon>
        <taxon>Spermatophyta</taxon>
        <taxon>Magnoliopsida</taxon>
        <taxon>Proteales</taxon>
        <taxon>Nelumbonaceae</taxon>
        <taxon>Nelumbo</taxon>
    </lineage>
</organism>
<dbReference type="AlphaFoldDB" id="A0A822Y025"/>
<keyword evidence="2" id="KW-1185">Reference proteome</keyword>
<evidence type="ECO:0000313" key="2">
    <source>
        <dbReference type="Proteomes" id="UP000607653"/>
    </source>
</evidence>
<gene>
    <name evidence="1" type="ORF">HUJ06_027285</name>
</gene>
<dbReference type="EMBL" id="DUZY01000002">
    <property type="protein sequence ID" value="DAD25817.1"/>
    <property type="molecule type" value="Genomic_DNA"/>
</dbReference>
<comment type="caution">
    <text evidence="1">The sequence shown here is derived from an EMBL/GenBank/DDBJ whole genome shotgun (WGS) entry which is preliminary data.</text>
</comment>
<name>A0A822Y025_NELNU</name>
<dbReference type="Proteomes" id="UP000607653">
    <property type="component" value="Unassembled WGS sequence"/>
</dbReference>
<protein>
    <submittedName>
        <fullName evidence="1">Uncharacterized protein</fullName>
    </submittedName>
</protein>
<evidence type="ECO:0000313" key="1">
    <source>
        <dbReference type="EMBL" id="DAD25817.1"/>
    </source>
</evidence>
<proteinExistence type="predicted"/>